<reference evidence="3 4" key="1">
    <citation type="journal article" date="2012" name="J. Bacteriol.">
        <title>Draft Genome Sequence of the Soil Bacterium Burkholderia terrae Strain BS001, Which Interacts with Fungal Surface Structures.</title>
        <authorList>
            <person name="Nazir R."/>
            <person name="Hansen M.A."/>
            <person name="Sorensen S."/>
            <person name="van Elsas J.D."/>
        </authorList>
    </citation>
    <scope>NUCLEOTIDE SEQUENCE [LARGE SCALE GENOMIC DNA]</scope>
    <source>
        <strain evidence="3 4">BS001</strain>
    </source>
</reference>
<dbReference type="PANTHER" id="PTHR37832:SF1">
    <property type="entry name" value="STRESS-RESPONSE A_B BARREL DOMAIN-CONTAINING PROTEIN"/>
    <property type="match status" value="1"/>
</dbReference>
<dbReference type="Proteomes" id="UP000004980">
    <property type="component" value="Unassembled WGS sequence"/>
</dbReference>
<dbReference type="EMBL" id="CP026105">
    <property type="protein sequence ID" value="AUT68390.1"/>
    <property type="molecule type" value="Genomic_DNA"/>
</dbReference>
<gene>
    <name evidence="2" type="ORF">C2L64_08660</name>
    <name evidence="3" type="ORF">WQE_25232</name>
</gene>
<dbReference type="SMART" id="SM00886">
    <property type="entry name" value="Dabb"/>
    <property type="match status" value="1"/>
</dbReference>
<evidence type="ECO:0000313" key="3">
    <source>
        <dbReference type="EMBL" id="EIM98229.1"/>
    </source>
</evidence>
<dbReference type="InterPro" id="IPR011008">
    <property type="entry name" value="Dimeric_a/b-barrel"/>
</dbReference>
<organism evidence="2 5">
    <name type="scientific">Paraburkholderia hospita</name>
    <dbReference type="NCBI Taxonomy" id="169430"/>
    <lineage>
        <taxon>Bacteria</taxon>
        <taxon>Pseudomonadati</taxon>
        <taxon>Pseudomonadota</taxon>
        <taxon>Betaproteobacteria</taxon>
        <taxon>Burkholderiales</taxon>
        <taxon>Burkholderiaceae</taxon>
        <taxon>Paraburkholderia</taxon>
    </lineage>
</organism>
<dbReference type="InterPro" id="IPR013097">
    <property type="entry name" value="Dabb"/>
</dbReference>
<dbReference type="Pfam" id="PF07876">
    <property type="entry name" value="Dabb"/>
    <property type="match status" value="1"/>
</dbReference>
<dbReference type="KEGG" id="phs:C2L64_08660"/>
<dbReference type="EMBL" id="AKAU01000127">
    <property type="protein sequence ID" value="EIM98229.1"/>
    <property type="molecule type" value="Genomic_DNA"/>
</dbReference>
<dbReference type="PANTHER" id="PTHR37832">
    <property type="entry name" value="BLL2683 PROTEIN"/>
    <property type="match status" value="1"/>
</dbReference>
<dbReference type="PROSITE" id="PS51502">
    <property type="entry name" value="S_R_A_B_BARREL"/>
    <property type="match status" value="1"/>
</dbReference>
<accession>A0AAJ4VPB8</accession>
<reference evidence="2 5" key="2">
    <citation type="submission" date="2018-01" db="EMBL/GenBank/DDBJ databases">
        <title>Species boundaries and ecological features among Paraburkholderia terrae DSMZ17804T, P. hospita DSMZ17164T and P. caribensis DSMZ13236T.</title>
        <authorList>
            <person name="Pratama A.A."/>
        </authorList>
    </citation>
    <scope>NUCLEOTIDE SEQUENCE [LARGE SCALE GENOMIC DNA]</scope>
    <source>
        <strain evidence="2 5">DSM 17164</strain>
    </source>
</reference>
<dbReference type="Proteomes" id="UP000236649">
    <property type="component" value="Chromosome 1"/>
</dbReference>
<dbReference type="Gene3D" id="3.30.70.100">
    <property type="match status" value="1"/>
</dbReference>
<protein>
    <submittedName>
        <fullName evidence="2">Stress protein</fullName>
    </submittedName>
    <submittedName>
        <fullName evidence="3">Stress responsive A/B barrel domain family protein</fullName>
    </submittedName>
</protein>
<evidence type="ECO:0000259" key="1">
    <source>
        <dbReference type="PROSITE" id="PS51502"/>
    </source>
</evidence>
<evidence type="ECO:0000313" key="4">
    <source>
        <dbReference type="Proteomes" id="UP000004980"/>
    </source>
</evidence>
<feature type="domain" description="Stress-response A/B barrel" evidence="1">
    <location>
        <begin position="53"/>
        <end position="148"/>
    </location>
</feature>
<keyword evidence="4" id="KW-1185">Reference proteome</keyword>
<evidence type="ECO:0000313" key="2">
    <source>
        <dbReference type="EMBL" id="AUT68390.1"/>
    </source>
</evidence>
<dbReference type="SUPFAM" id="SSF54909">
    <property type="entry name" value="Dimeric alpha+beta barrel"/>
    <property type="match status" value="1"/>
</dbReference>
<sequence>MHGRPVRLSYAVQLDSSSRAVQVSSDEACFMCVLHALRADRDARSTAKVNVLIRHIVMWKLNEGEGRTREQNASVLKQKLEACRDAVPGIVHLEVGIATPGLDSTYDVVLVSDFTDKAALDAYQVHPAHQDVKAFLAPIREARQAVDYEL</sequence>
<proteinExistence type="predicted"/>
<dbReference type="AlphaFoldDB" id="A0AAJ4VPB8"/>
<evidence type="ECO:0000313" key="5">
    <source>
        <dbReference type="Proteomes" id="UP000236649"/>
    </source>
</evidence>
<name>A0AAJ4VPB8_9BURK</name>